<keyword evidence="5" id="KW-1185">Reference proteome</keyword>
<evidence type="ECO:0000259" key="3">
    <source>
        <dbReference type="PROSITE" id="PS51186"/>
    </source>
</evidence>
<dbReference type="RefSeq" id="WP_010105636.1">
    <property type="nucleotide sequence ID" value="NZ_QZCV01000002.1"/>
</dbReference>
<evidence type="ECO:0000256" key="1">
    <source>
        <dbReference type="ARBA" id="ARBA00022679"/>
    </source>
</evidence>
<proteinExistence type="predicted"/>
<dbReference type="Pfam" id="PF00583">
    <property type="entry name" value="Acetyltransf_1"/>
    <property type="match status" value="1"/>
</dbReference>
<dbReference type="PROSITE" id="PS51186">
    <property type="entry name" value="GNAT"/>
    <property type="match status" value="1"/>
</dbReference>
<dbReference type="EMBL" id="QZCW01000002">
    <property type="protein sequence ID" value="MCW5321694.1"/>
    <property type="molecule type" value="Genomic_DNA"/>
</dbReference>
<gene>
    <name evidence="4" type="ORF">D5039_11185</name>
</gene>
<name>A0ABT3KUV3_9BURK</name>
<comment type="caution">
    <text evidence="4">The sequence shown here is derived from an EMBL/GenBank/DDBJ whole genome shotgun (WGS) entry which is preliminary data.</text>
</comment>
<dbReference type="InterPro" id="IPR050832">
    <property type="entry name" value="Bact_Acetyltransf"/>
</dbReference>
<feature type="domain" description="N-acetyltransferase" evidence="3">
    <location>
        <begin position="1"/>
        <end position="156"/>
    </location>
</feature>
<evidence type="ECO:0000313" key="5">
    <source>
        <dbReference type="Proteomes" id="UP001208935"/>
    </source>
</evidence>
<evidence type="ECO:0000313" key="4">
    <source>
        <dbReference type="EMBL" id="MCW5321694.1"/>
    </source>
</evidence>
<reference evidence="5" key="1">
    <citation type="submission" date="2023-07" db="EMBL/GenBank/DDBJ databases">
        <title>Verminephrobacter genomes.</title>
        <authorList>
            <person name="Lund M.B."/>
        </authorList>
    </citation>
    <scope>NUCLEOTIDE SEQUENCE [LARGE SCALE GENOMIC DNA]</scope>
    <source>
        <strain evidence="5">AtM5-05</strain>
    </source>
</reference>
<organism evidence="4 5">
    <name type="scientific">Verminephrobacter aporrectodeae subsp. tuberculatae</name>
    <dbReference type="NCBI Taxonomy" id="1110392"/>
    <lineage>
        <taxon>Bacteria</taxon>
        <taxon>Pseudomonadati</taxon>
        <taxon>Pseudomonadota</taxon>
        <taxon>Betaproteobacteria</taxon>
        <taxon>Burkholderiales</taxon>
        <taxon>Comamonadaceae</taxon>
        <taxon>Verminephrobacter</taxon>
    </lineage>
</organism>
<accession>A0ABT3KUV3</accession>
<dbReference type="CDD" id="cd04301">
    <property type="entry name" value="NAT_SF"/>
    <property type="match status" value="1"/>
</dbReference>
<dbReference type="Proteomes" id="UP001208935">
    <property type="component" value="Unassembled WGS sequence"/>
</dbReference>
<evidence type="ECO:0000256" key="2">
    <source>
        <dbReference type="ARBA" id="ARBA00023315"/>
    </source>
</evidence>
<dbReference type="InterPro" id="IPR000182">
    <property type="entry name" value="GNAT_dom"/>
</dbReference>
<dbReference type="Gene3D" id="3.40.630.30">
    <property type="match status" value="1"/>
</dbReference>
<protein>
    <submittedName>
        <fullName evidence="4">GNAT family N-acetyltransferase</fullName>
    </submittedName>
</protein>
<dbReference type="PANTHER" id="PTHR43877:SF2">
    <property type="entry name" value="AMINOALKYLPHOSPHONATE N-ACETYLTRANSFERASE-RELATED"/>
    <property type="match status" value="1"/>
</dbReference>
<keyword evidence="2" id="KW-0012">Acyltransferase</keyword>
<dbReference type="PANTHER" id="PTHR43877">
    <property type="entry name" value="AMINOALKYLPHOSPHONATE N-ACETYLTRANSFERASE-RELATED-RELATED"/>
    <property type="match status" value="1"/>
</dbReference>
<dbReference type="SUPFAM" id="SSF55729">
    <property type="entry name" value="Acyl-CoA N-acyltransferases (Nat)"/>
    <property type="match status" value="1"/>
</dbReference>
<keyword evidence="1" id="KW-0808">Transferase</keyword>
<sequence length="157" mass="18257">MQVIPCTEAQLDIIAELFNDYRIFYEQASDLPASRAFIEKNLKQQRSKIFLLLDDNGTPTGFSQLYPAVCSLMLRTYYYLSDLYVVKSARRNGHARYLMNYITKHFTRDGAQRLTLDTATTNKIAQNLYESLGYEREEVYITYHQRLDTPSEVPTST</sequence>
<dbReference type="InterPro" id="IPR016181">
    <property type="entry name" value="Acyl_CoA_acyltransferase"/>
</dbReference>
<dbReference type="GeneID" id="77319909"/>